<dbReference type="GO" id="GO:0005525">
    <property type="term" value="F:GTP binding"/>
    <property type="evidence" value="ECO:0007669"/>
    <property type="project" value="InterPro"/>
</dbReference>
<comment type="caution">
    <text evidence="2">The sequence shown here is derived from an EMBL/GenBank/DDBJ whole genome shotgun (WGS) entry which is preliminary data.</text>
</comment>
<evidence type="ECO:0000259" key="1">
    <source>
        <dbReference type="Pfam" id="PF03205"/>
    </source>
</evidence>
<sequence>MKEKKPKVFAVSGIKNSGKTTLVEQLVTRLTQLGYKVGVIKHDGHEFVADHEGTDSYRHKAAGAKNVIVYSKTKMMMVQEHEEPSIEKMIAYQKDMDIVILEGMKYSAFPKIEVVRSARSKESVCDPETLLAIVTDVPLETSVPLIGLNDIEGVLEIIKEKILSPLN</sequence>
<evidence type="ECO:0000313" key="3">
    <source>
        <dbReference type="Proteomes" id="UP000655830"/>
    </source>
</evidence>
<dbReference type="InterPro" id="IPR027417">
    <property type="entry name" value="P-loop_NTPase"/>
</dbReference>
<dbReference type="EMBL" id="JACRSY010000005">
    <property type="protein sequence ID" value="MBC8578805.1"/>
    <property type="molecule type" value="Genomic_DNA"/>
</dbReference>
<dbReference type="Proteomes" id="UP000655830">
    <property type="component" value="Unassembled WGS sequence"/>
</dbReference>
<dbReference type="PANTHER" id="PTHR40072:SF1">
    <property type="entry name" value="MOLYBDOPTERIN-GUANINE DINUCLEOTIDE BIOSYNTHESIS ADAPTER PROTEIN"/>
    <property type="match status" value="1"/>
</dbReference>
<accession>A0A926EHT2</accession>
<dbReference type="NCBIfam" id="TIGR00176">
    <property type="entry name" value="mobB"/>
    <property type="match status" value="1"/>
</dbReference>
<gene>
    <name evidence="2" type="primary">mobB</name>
    <name evidence="2" type="ORF">H8718_04575</name>
</gene>
<evidence type="ECO:0000313" key="2">
    <source>
        <dbReference type="EMBL" id="MBC8578805.1"/>
    </source>
</evidence>
<dbReference type="Pfam" id="PF03205">
    <property type="entry name" value="MobB"/>
    <property type="match status" value="1"/>
</dbReference>
<dbReference type="InterPro" id="IPR052539">
    <property type="entry name" value="MGD_biosynthesis_adapter"/>
</dbReference>
<keyword evidence="3" id="KW-1185">Reference proteome</keyword>
<dbReference type="SUPFAM" id="SSF52540">
    <property type="entry name" value="P-loop containing nucleoside triphosphate hydrolases"/>
    <property type="match status" value="1"/>
</dbReference>
<dbReference type="InterPro" id="IPR004435">
    <property type="entry name" value="MobB_dom"/>
</dbReference>
<name>A0A926EHT2_9FIRM</name>
<reference evidence="2" key="1">
    <citation type="submission" date="2020-08" db="EMBL/GenBank/DDBJ databases">
        <title>Genome public.</title>
        <authorList>
            <person name="Liu C."/>
            <person name="Sun Q."/>
        </authorList>
    </citation>
    <scope>NUCLEOTIDE SEQUENCE</scope>
    <source>
        <strain evidence="2">NSJ-12</strain>
    </source>
</reference>
<dbReference type="PANTHER" id="PTHR40072">
    <property type="entry name" value="MOLYBDOPTERIN-GUANINE DINUCLEOTIDE BIOSYNTHESIS ADAPTER PROTEIN-RELATED"/>
    <property type="match status" value="1"/>
</dbReference>
<dbReference type="CDD" id="cd03116">
    <property type="entry name" value="MobB"/>
    <property type="match status" value="1"/>
</dbReference>
<proteinExistence type="predicted"/>
<feature type="domain" description="Molybdopterin-guanine dinucleotide biosynthesis protein B (MobB)" evidence="1">
    <location>
        <begin position="8"/>
        <end position="136"/>
    </location>
</feature>
<dbReference type="AlphaFoldDB" id="A0A926EHT2"/>
<dbReference type="GO" id="GO:0006777">
    <property type="term" value="P:Mo-molybdopterin cofactor biosynthetic process"/>
    <property type="evidence" value="ECO:0007669"/>
    <property type="project" value="InterPro"/>
</dbReference>
<organism evidence="2 3">
    <name type="scientific">Zhenhengia yiwuensis</name>
    <dbReference type="NCBI Taxonomy" id="2763666"/>
    <lineage>
        <taxon>Bacteria</taxon>
        <taxon>Bacillati</taxon>
        <taxon>Bacillota</taxon>
        <taxon>Clostridia</taxon>
        <taxon>Lachnospirales</taxon>
        <taxon>Lachnospiraceae</taxon>
        <taxon>Zhenhengia</taxon>
    </lineage>
</organism>
<protein>
    <submittedName>
        <fullName evidence="2">Molybdopterin-guanine dinucleotide biosynthesis protein B</fullName>
    </submittedName>
</protein>
<dbReference type="Gene3D" id="3.40.50.300">
    <property type="entry name" value="P-loop containing nucleotide triphosphate hydrolases"/>
    <property type="match status" value="1"/>
</dbReference>